<dbReference type="EMBL" id="CYRY02045912">
    <property type="protein sequence ID" value="VCX41438.1"/>
    <property type="molecule type" value="Genomic_DNA"/>
</dbReference>
<keyword evidence="2" id="KW-1185">Reference proteome</keyword>
<protein>
    <submittedName>
        <fullName evidence="1">Uncharacterized protein</fullName>
    </submittedName>
</protein>
<sequence length="69" mass="8090">MSAPTYLGKCPLRTLTKETFTNTDRNQMTDRISNICLSEVYLLLLRWEEQTSTSTLKINFLRKQDKAVY</sequence>
<dbReference type="Proteomes" id="UP000269945">
    <property type="component" value="Unassembled WGS sequence"/>
</dbReference>
<evidence type="ECO:0000313" key="1">
    <source>
        <dbReference type="EMBL" id="VCX41438.1"/>
    </source>
</evidence>
<evidence type="ECO:0000313" key="2">
    <source>
        <dbReference type="Proteomes" id="UP000269945"/>
    </source>
</evidence>
<proteinExistence type="predicted"/>
<reference evidence="1 2" key="1">
    <citation type="submission" date="2018-10" db="EMBL/GenBank/DDBJ databases">
        <authorList>
            <person name="Ekblom R."/>
            <person name="Jareborg N."/>
        </authorList>
    </citation>
    <scope>NUCLEOTIDE SEQUENCE [LARGE SCALE GENOMIC DNA]</scope>
    <source>
        <tissue evidence="1">Muscle</tissue>
    </source>
</reference>
<accession>A0A9X9QA50</accession>
<comment type="caution">
    <text evidence="1">The sequence shown here is derived from an EMBL/GenBank/DDBJ whole genome shotgun (WGS) entry which is preliminary data.</text>
</comment>
<dbReference type="AlphaFoldDB" id="A0A9X9QA50"/>
<gene>
    <name evidence="1" type="ORF">BN2614_LOCUS1</name>
</gene>
<organism evidence="1 2">
    <name type="scientific">Gulo gulo</name>
    <name type="common">Wolverine</name>
    <name type="synonym">Gluton</name>
    <dbReference type="NCBI Taxonomy" id="48420"/>
    <lineage>
        <taxon>Eukaryota</taxon>
        <taxon>Metazoa</taxon>
        <taxon>Chordata</taxon>
        <taxon>Craniata</taxon>
        <taxon>Vertebrata</taxon>
        <taxon>Euteleostomi</taxon>
        <taxon>Mammalia</taxon>
        <taxon>Eutheria</taxon>
        <taxon>Laurasiatheria</taxon>
        <taxon>Carnivora</taxon>
        <taxon>Caniformia</taxon>
        <taxon>Musteloidea</taxon>
        <taxon>Mustelidae</taxon>
        <taxon>Guloninae</taxon>
        <taxon>Gulo</taxon>
    </lineage>
</organism>
<name>A0A9X9QA50_GULGU</name>